<evidence type="ECO:0000256" key="11">
    <source>
        <dbReference type="RuleBase" id="RU368081"/>
    </source>
</evidence>
<evidence type="ECO:0000256" key="6">
    <source>
        <dbReference type="ARBA" id="ARBA00022694"/>
    </source>
</evidence>
<evidence type="ECO:0000256" key="9">
    <source>
        <dbReference type="ARBA" id="ARBA00023014"/>
    </source>
</evidence>
<dbReference type="GO" id="GO:0046872">
    <property type="term" value="F:metal ion binding"/>
    <property type="evidence" value="ECO:0007669"/>
    <property type="project" value="UniProtKB-UniRule"/>
</dbReference>
<evidence type="ECO:0000256" key="7">
    <source>
        <dbReference type="ARBA" id="ARBA00022723"/>
    </source>
</evidence>
<feature type="domain" description="Radical SAM core" evidence="14">
    <location>
        <begin position="155"/>
        <end position="388"/>
    </location>
</feature>
<keyword evidence="6 11" id="KW-0819">tRNA processing</keyword>
<evidence type="ECO:0000259" key="14">
    <source>
        <dbReference type="PROSITE" id="PS51918"/>
    </source>
</evidence>
<dbReference type="GeneID" id="111251390"/>
<dbReference type="FunFam" id="3.80.30.20:FF:000002">
    <property type="entry name" value="threonylcarbamoyladenosine tRNA methylthiotransferase isoform X2"/>
    <property type="match status" value="1"/>
</dbReference>
<feature type="transmembrane region" description="Helical" evidence="11">
    <location>
        <begin position="465"/>
        <end position="485"/>
    </location>
</feature>
<comment type="similarity">
    <text evidence="2 11">Belongs to the methylthiotransferase family. CDKAL1 subfamily.</text>
</comment>
<dbReference type="NCBIfam" id="TIGR01578">
    <property type="entry name" value="MiaB-like-B"/>
    <property type="match status" value="1"/>
</dbReference>
<dbReference type="Pfam" id="PF00919">
    <property type="entry name" value="UPF0004"/>
    <property type="match status" value="1"/>
</dbReference>
<proteinExistence type="inferred from homology"/>
<dbReference type="Gene3D" id="3.40.50.12160">
    <property type="entry name" value="Methylthiotransferase, N-terminal domain"/>
    <property type="match status" value="1"/>
</dbReference>
<organism evidence="15 16">
    <name type="scientific">Varroa destructor</name>
    <name type="common">Honeybee mite</name>
    <dbReference type="NCBI Taxonomy" id="109461"/>
    <lineage>
        <taxon>Eukaryota</taxon>
        <taxon>Metazoa</taxon>
        <taxon>Ecdysozoa</taxon>
        <taxon>Arthropoda</taxon>
        <taxon>Chelicerata</taxon>
        <taxon>Arachnida</taxon>
        <taxon>Acari</taxon>
        <taxon>Parasitiformes</taxon>
        <taxon>Mesostigmata</taxon>
        <taxon>Gamasina</taxon>
        <taxon>Dermanyssoidea</taxon>
        <taxon>Varroidae</taxon>
        <taxon>Varroa</taxon>
    </lineage>
</organism>
<keyword evidence="11" id="KW-0256">Endoplasmic reticulum</keyword>
<evidence type="ECO:0000256" key="8">
    <source>
        <dbReference type="ARBA" id="ARBA00023004"/>
    </source>
</evidence>
<dbReference type="InterPro" id="IPR002792">
    <property type="entry name" value="TRAM_dom"/>
</dbReference>
<dbReference type="InterPro" id="IPR007197">
    <property type="entry name" value="rSAM"/>
</dbReference>
<dbReference type="SUPFAM" id="SSF102114">
    <property type="entry name" value="Radical SAM enzymes"/>
    <property type="match status" value="1"/>
</dbReference>
<dbReference type="EC" id="2.8.4.5" evidence="11"/>
<dbReference type="Proteomes" id="UP000594260">
    <property type="component" value="Unplaced"/>
</dbReference>
<protein>
    <recommendedName>
        <fullName evidence="11">tRNA-t(6)A37 methylthiotransferase</fullName>
        <ecNumber evidence="11">2.8.4.5</ecNumber>
    </recommendedName>
</protein>
<reference evidence="15" key="1">
    <citation type="submission" date="2021-01" db="UniProtKB">
        <authorList>
            <consortium name="EnsemblMetazoa"/>
        </authorList>
    </citation>
    <scope>IDENTIFICATION</scope>
</reference>
<dbReference type="GO" id="GO:0051539">
    <property type="term" value="F:4 iron, 4 sulfur cluster binding"/>
    <property type="evidence" value="ECO:0007669"/>
    <property type="project" value="UniProtKB-UniRule"/>
</dbReference>
<dbReference type="SMART" id="SM00729">
    <property type="entry name" value="Elp3"/>
    <property type="match status" value="1"/>
</dbReference>
<keyword evidence="4 11" id="KW-0808">Transferase</keyword>
<dbReference type="FunFam" id="3.40.50.12160:FF:000009">
    <property type="entry name" value="threonylcarbamoyladenosine tRNA methylthiotransferase"/>
    <property type="match status" value="1"/>
</dbReference>
<dbReference type="InterPro" id="IPR006466">
    <property type="entry name" value="MiaB-like_arc_euk"/>
</dbReference>
<dbReference type="InterPro" id="IPR038135">
    <property type="entry name" value="Methylthiotransferase_N_sf"/>
</dbReference>
<name>A0A7M7KNR5_VARDE</name>
<dbReference type="PROSITE" id="PS50926">
    <property type="entry name" value="TRAM"/>
    <property type="match status" value="1"/>
</dbReference>
<dbReference type="InterPro" id="IPR058240">
    <property type="entry name" value="rSAM_sf"/>
</dbReference>
<dbReference type="EnsemblMetazoa" id="XM_022807923">
    <property type="protein sequence ID" value="XP_022663658"/>
    <property type="gene ID" value="LOC111251390"/>
</dbReference>
<comment type="function">
    <text evidence="1 11">Catalyzes the methylthiolation of N6-threonylcarbamoyladenosine (t(6)A), leading to the formation of 2-methylthio-N6-threonylcarbamoyladenosine (ms(2)t(6)A) at position 37 in tRNAs that read codons beginning with adenine.</text>
</comment>
<evidence type="ECO:0000256" key="10">
    <source>
        <dbReference type="ARBA" id="ARBA00051661"/>
    </source>
</evidence>
<keyword evidence="5 11" id="KW-0949">S-adenosyl-L-methionine</keyword>
<dbReference type="RefSeq" id="XP_022663658.1">
    <property type="nucleotide sequence ID" value="XM_022807923.1"/>
</dbReference>
<feature type="domain" description="MTTase N-terminal" evidence="13">
    <location>
        <begin position="60"/>
        <end position="168"/>
    </location>
</feature>
<dbReference type="PROSITE" id="PS51449">
    <property type="entry name" value="MTTASE_N"/>
    <property type="match status" value="1"/>
</dbReference>
<keyword evidence="9 11" id="KW-0411">Iron-sulfur</keyword>
<evidence type="ECO:0000259" key="12">
    <source>
        <dbReference type="PROSITE" id="PS50926"/>
    </source>
</evidence>
<comment type="catalytic activity">
    <reaction evidence="10 11">
        <text>N(6)-L-threonylcarbamoyladenosine(37) in tRNA + (sulfur carrier)-SH + AH2 + 2 S-adenosyl-L-methionine = 2-methylsulfanyl-N(6)-L-threonylcarbamoyladenosine(37) in tRNA + (sulfur carrier)-H + 5'-deoxyadenosine + L-methionine + A + S-adenosyl-L-homocysteine + 2 H(+)</text>
        <dbReference type="Rhea" id="RHEA:37075"/>
        <dbReference type="Rhea" id="RHEA-COMP:10163"/>
        <dbReference type="Rhea" id="RHEA-COMP:11092"/>
        <dbReference type="Rhea" id="RHEA-COMP:14737"/>
        <dbReference type="Rhea" id="RHEA-COMP:14739"/>
        <dbReference type="ChEBI" id="CHEBI:13193"/>
        <dbReference type="ChEBI" id="CHEBI:15378"/>
        <dbReference type="ChEBI" id="CHEBI:17319"/>
        <dbReference type="ChEBI" id="CHEBI:17499"/>
        <dbReference type="ChEBI" id="CHEBI:29917"/>
        <dbReference type="ChEBI" id="CHEBI:57844"/>
        <dbReference type="ChEBI" id="CHEBI:57856"/>
        <dbReference type="ChEBI" id="CHEBI:59789"/>
        <dbReference type="ChEBI" id="CHEBI:64428"/>
        <dbReference type="ChEBI" id="CHEBI:74418"/>
        <dbReference type="ChEBI" id="CHEBI:74420"/>
        <dbReference type="EC" id="2.8.4.5"/>
    </reaction>
</comment>
<keyword evidence="11" id="KW-1133">Transmembrane helix</keyword>
<accession>A0A7M7KNR5</accession>
<dbReference type="InterPro" id="IPR023404">
    <property type="entry name" value="rSAM_horseshoe"/>
</dbReference>
<dbReference type="PANTHER" id="PTHR11918:SF45">
    <property type="entry name" value="THREONYLCARBAMOYLADENOSINE TRNA METHYLTHIOTRANSFERASE"/>
    <property type="match status" value="1"/>
</dbReference>
<feature type="domain" description="TRAM" evidence="12">
    <location>
        <begin position="388"/>
        <end position="450"/>
    </location>
</feature>
<dbReference type="Gene3D" id="3.80.30.20">
    <property type="entry name" value="tm_1862 like domain"/>
    <property type="match status" value="1"/>
</dbReference>
<dbReference type="Pfam" id="PF04055">
    <property type="entry name" value="Radical_SAM"/>
    <property type="match status" value="1"/>
</dbReference>
<keyword evidence="8 11" id="KW-0408">Iron</keyword>
<dbReference type="InterPro" id="IPR006638">
    <property type="entry name" value="Elp3/MiaA/NifB-like_rSAM"/>
</dbReference>
<keyword evidence="16" id="KW-1185">Reference proteome</keyword>
<keyword evidence="3 11" id="KW-0004">4Fe-4S</keyword>
<evidence type="ECO:0000256" key="5">
    <source>
        <dbReference type="ARBA" id="ARBA00022691"/>
    </source>
</evidence>
<evidence type="ECO:0000259" key="13">
    <source>
        <dbReference type="PROSITE" id="PS51449"/>
    </source>
</evidence>
<dbReference type="PROSITE" id="PS51918">
    <property type="entry name" value="RADICAL_SAM"/>
    <property type="match status" value="1"/>
</dbReference>
<dbReference type="GO" id="GO:0005789">
    <property type="term" value="C:endoplasmic reticulum membrane"/>
    <property type="evidence" value="ECO:0007669"/>
    <property type="project" value="UniProtKB-SubCell"/>
</dbReference>
<evidence type="ECO:0000256" key="4">
    <source>
        <dbReference type="ARBA" id="ARBA00022679"/>
    </source>
</evidence>
<dbReference type="InterPro" id="IPR013848">
    <property type="entry name" value="Methylthiotransferase_N"/>
</dbReference>
<keyword evidence="7 11" id="KW-0479">Metal-binding</keyword>
<sequence>MVVDPGEKKSHQYIDDIEDLNFGDLERPQPRESVVPKVIRRNGIVAREKFSGDSFVPGHQKIWVKTWGCSHNSSDSEYMAGMLTAAGYPLVNDKFEAQLWLLNSCTVKSPSEEHLKNTINKALEEGRKVVVAGCVSQADPKAEFLSGLSVIGVHQTDRVVEVVEETLKGNSVRLLGTKSTKMARGNLGSYPIEEIVERCRQSFREGVKEIWMTSEDTGAYGRDIGVTLPDLLRQVIKEIPEGCRLRLGMTNPPYIMDHLEEIAEILLHPRVYSFLHVPVQSGSDPVLKEMRREYTRVQFCQLVDYLRKHVPGITIATDIICGFPTETEQDFDETMSLCAKYGFPTLYINQFYPRPGTPAARMKRIPTDIVKNRTRRLTQLFDTVLPYENRVGREYDVLVTEIAADKKHFVGHNKFYEQILVPARDEYMGANLRVKVVETGKHFMKADVIIMIRPAERIPTVSVQMIIPVVIVCTLVALITVKVLIQR</sequence>
<comment type="cofactor">
    <cofactor evidence="11">
        <name>[4Fe-4S] cluster</name>
        <dbReference type="ChEBI" id="CHEBI:49883"/>
    </cofactor>
    <text evidence="11">Binds 1 or 2 [4Fe-4S] cluster. One cluster is coordinated with 3 cysteines and an exchangeable S-adenosyl-L-methionine.</text>
</comment>
<evidence type="ECO:0000256" key="2">
    <source>
        <dbReference type="ARBA" id="ARBA00008616"/>
    </source>
</evidence>
<dbReference type="GO" id="GO:0035598">
    <property type="term" value="F:tRNA (N(6)-L-threonylcarbamoyladenosine(37)-C(2))-methylthiotransferase activity"/>
    <property type="evidence" value="ECO:0007669"/>
    <property type="project" value="UniProtKB-UniRule"/>
</dbReference>
<comment type="subcellular location">
    <subcellularLocation>
        <location evidence="11">Endoplasmic reticulum membrane</location>
        <topology evidence="11">Single-pass membrane protein</topology>
    </subcellularLocation>
</comment>
<evidence type="ECO:0000256" key="1">
    <source>
        <dbReference type="ARBA" id="ARBA00002399"/>
    </source>
</evidence>
<keyword evidence="11" id="KW-0812">Transmembrane</keyword>
<keyword evidence="11" id="KW-0472">Membrane</keyword>
<evidence type="ECO:0000313" key="16">
    <source>
        <dbReference type="Proteomes" id="UP000594260"/>
    </source>
</evidence>
<dbReference type="AlphaFoldDB" id="A0A7M7KNR5"/>
<dbReference type="PANTHER" id="PTHR11918">
    <property type="entry name" value="RADICAL SAM PROTEINS"/>
    <property type="match status" value="1"/>
</dbReference>
<evidence type="ECO:0000256" key="3">
    <source>
        <dbReference type="ARBA" id="ARBA00022485"/>
    </source>
</evidence>
<evidence type="ECO:0000313" key="15">
    <source>
        <dbReference type="EnsemblMetazoa" id="XP_022663658"/>
    </source>
</evidence>